<evidence type="ECO:0000313" key="4">
    <source>
        <dbReference type="EMBL" id="ALS55928.1"/>
    </source>
</evidence>
<protein>
    <submittedName>
        <fullName evidence="4">Putative small heat shock protein IbpA</fullName>
    </submittedName>
</protein>
<evidence type="ECO:0000256" key="1">
    <source>
        <dbReference type="PROSITE-ProRule" id="PRU00285"/>
    </source>
</evidence>
<evidence type="ECO:0000259" key="3">
    <source>
        <dbReference type="PROSITE" id="PS01031"/>
    </source>
</evidence>
<accession>A0A0U2W877</accession>
<dbReference type="PANTHER" id="PTHR47062:SF1">
    <property type="entry name" value="SMALL HEAT SHOCK PROTEIN IBPA"/>
    <property type="match status" value="1"/>
</dbReference>
<feature type="domain" description="SHSP" evidence="3">
    <location>
        <begin position="36"/>
        <end position="145"/>
    </location>
</feature>
<dbReference type="EMBL" id="KT201082">
    <property type="protein sequence ID" value="ALS55928.1"/>
    <property type="molecule type" value="Genomic_DNA"/>
</dbReference>
<comment type="similarity">
    <text evidence="1 2">Belongs to the small heat shock protein (HSP20) family.</text>
</comment>
<sequence length="153" mass="17185">MTNRSLLDLSDPFFSSRWLGFENLFDSLRTFSELPETRSSSYPPYNLRRDGNEYTIEVAVAGLGDKDIEVETKDNVLSIKHDNQKNDKSNVVHRGIAARSFLLQFTLSPEILVKGADLNNGLLSINMERIVPESEKPKKIEINSGKVINGETA</sequence>
<dbReference type="AlphaFoldDB" id="A0A0U2W877"/>
<dbReference type="Pfam" id="PF00011">
    <property type="entry name" value="HSP20"/>
    <property type="match status" value="1"/>
</dbReference>
<dbReference type="InterPro" id="IPR002068">
    <property type="entry name" value="A-crystallin/Hsp20_dom"/>
</dbReference>
<reference evidence="4" key="1">
    <citation type="journal article" date="2016" name="ISME J.">
        <title>Functional metagenomic screen reveals new and diverse microbial rhodopsins.</title>
        <authorList>
            <person name="Pushkarev A."/>
            <person name="Beja O."/>
        </authorList>
    </citation>
    <scope>NUCLEOTIDE SEQUENCE</scope>
</reference>
<proteinExistence type="inferred from homology"/>
<dbReference type="PROSITE" id="PS01031">
    <property type="entry name" value="SHSP"/>
    <property type="match status" value="1"/>
</dbReference>
<dbReference type="InterPro" id="IPR008978">
    <property type="entry name" value="HSP20-like_chaperone"/>
</dbReference>
<keyword evidence="4" id="KW-0346">Stress response</keyword>
<organism evidence="4">
    <name type="scientific">uncultured bacterium EIL68H05</name>
    <dbReference type="NCBI Taxonomy" id="1768205"/>
    <lineage>
        <taxon>Bacteria</taxon>
        <taxon>environmental samples</taxon>
    </lineage>
</organism>
<name>A0A0U2W877_9BACT</name>
<dbReference type="Gene3D" id="2.60.40.790">
    <property type="match status" value="1"/>
</dbReference>
<evidence type="ECO:0000256" key="2">
    <source>
        <dbReference type="RuleBase" id="RU003616"/>
    </source>
</evidence>
<dbReference type="PANTHER" id="PTHR47062">
    <property type="match status" value="1"/>
</dbReference>
<dbReference type="SUPFAM" id="SSF49764">
    <property type="entry name" value="HSP20-like chaperones"/>
    <property type="match status" value="1"/>
</dbReference>